<dbReference type="RefSeq" id="WP_138195638.1">
    <property type="nucleotide sequence ID" value="NZ_VCIW01000012.1"/>
</dbReference>
<dbReference type="Pfam" id="PF12010">
    <property type="entry name" value="DUF3502"/>
    <property type="match status" value="1"/>
</dbReference>
<dbReference type="SUPFAM" id="SSF53850">
    <property type="entry name" value="Periplasmic binding protein-like II"/>
    <property type="match status" value="1"/>
</dbReference>
<comment type="caution">
    <text evidence="4">The sequence shown here is derived from an EMBL/GenBank/DDBJ whole genome shotgun (WGS) entry which is preliminary data.</text>
</comment>
<gene>
    <name evidence="4" type="ORF">FE782_18055</name>
</gene>
<feature type="region of interest" description="Disordered" evidence="1">
    <location>
        <begin position="27"/>
        <end position="63"/>
    </location>
</feature>
<evidence type="ECO:0000313" key="4">
    <source>
        <dbReference type="EMBL" id="TLS50952.1"/>
    </source>
</evidence>
<keyword evidence="2" id="KW-0732">Signal</keyword>
<dbReference type="OrthoDB" id="1988587at2"/>
<feature type="signal peptide" evidence="2">
    <location>
        <begin position="1"/>
        <end position="23"/>
    </location>
</feature>
<keyword evidence="5" id="KW-1185">Reference proteome</keyword>
<feature type="compositionally biased region" description="Low complexity" evidence="1">
    <location>
        <begin position="32"/>
        <end position="62"/>
    </location>
</feature>
<feature type="domain" description="DUF3502" evidence="3">
    <location>
        <begin position="471"/>
        <end position="538"/>
    </location>
</feature>
<evidence type="ECO:0000256" key="1">
    <source>
        <dbReference type="SAM" id="MobiDB-lite"/>
    </source>
</evidence>
<evidence type="ECO:0000256" key="2">
    <source>
        <dbReference type="SAM" id="SignalP"/>
    </source>
</evidence>
<dbReference type="InterPro" id="IPR022627">
    <property type="entry name" value="DUF3502"/>
</dbReference>
<proteinExistence type="predicted"/>
<accession>A0A5R9G3L6</accession>
<organism evidence="4 5">
    <name type="scientific">Paenibacillus antri</name>
    <dbReference type="NCBI Taxonomy" id="2582848"/>
    <lineage>
        <taxon>Bacteria</taxon>
        <taxon>Bacillati</taxon>
        <taxon>Bacillota</taxon>
        <taxon>Bacilli</taxon>
        <taxon>Bacillales</taxon>
        <taxon>Paenibacillaceae</taxon>
        <taxon>Paenibacillus</taxon>
    </lineage>
</organism>
<name>A0A5R9G3L6_9BACL</name>
<protein>
    <submittedName>
        <fullName evidence="4">DUF3502 domain-containing protein</fullName>
    </submittedName>
</protein>
<dbReference type="EMBL" id="VCIW01000012">
    <property type="protein sequence ID" value="TLS50952.1"/>
    <property type="molecule type" value="Genomic_DNA"/>
</dbReference>
<dbReference type="AlphaFoldDB" id="A0A5R9G3L6"/>
<evidence type="ECO:0000259" key="3">
    <source>
        <dbReference type="Pfam" id="PF12010"/>
    </source>
</evidence>
<sequence length="542" mass="59529">MARVKRGMGLAIVLAMLLATALAGCSNTNDGEATSESPSSPTSTDSATGESSASETPAAEPAIDTSKEVNLKGYLLGQAPKGLPDVMTELNTRLKKDINATLEVDYISFSELDAKYPLILTNNDGTDWIFSANWVNYVQHATKGAFMELTEEMIQKYMPRYYASIDKQGLEAAKINGKIYMLPAPARSPAIPIAVIRGDLRKKYGIPEIKHVSELGPYFEALKKNEPDMIPAALSSTNSDMQGLFYQMVQEQGQAQIQLINGTGAAYSLEDPTAKLLYFDEEPLKSKMLKSANTMKQWYDAGYINKNYFSNKTGSSTAFGQGTSGLGLSNTIAIRQTLDQAKANGWEVEIIPFVDAEGKVIASEWTGGGISLPAGAANPERTLMAMDLIISEQSYNYLVYFGIEGKHYVINADGRYELPAGVTPETNEYAPDAAGFWFTDLRQFPAYASWSEDYIALLKDIQENILFQSPLSGLSLNYETLKTEVASLTNARTQYFVPFMMGSVKNVDEAFNTFMEQARVAGLEKIKDEAQKQIDAFLQQKQ</sequence>
<reference evidence="4 5" key="1">
    <citation type="submission" date="2019-05" db="EMBL/GenBank/DDBJ databases">
        <authorList>
            <person name="Narsing Rao M.P."/>
            <person name="Li W.J."/>
        </authorList>
    </citation>
    <scope>NUCLEOTIDE SEQUENCE [LARGE SCALE GENOMIC DNA]</scope>
    <source>
        <strain evidence="4 5">SYSU_K30003</strain>
    </source>
</reference>
<dbReference type="Gene3D" id="3.40.190.10">
    <property type="entry name" value="Periplasmic binding protein-like II"/>
    <property type="match status" value="2"/>
</dbReference>
<feature type="chain" id="PRO_5039237601" evidence="2">
    <location>
        <begin position="24"/>
        <end position="542"/>
    </location>
</feature>
<dbReference type="Proteomes" id="UP000309676">
    <property type="component" value="Unassembled WGS sequence"/>
</dbReference>
<evidence type="ECO:0000313" key="5">
    <source>
        <dbReference type="Proteomes" id="UP000309676"/>
    </source>
</evidence>
<dbReference type="PROSITE" id="PS51257">
    <property type="entry name" value="PROKAR_LIPOPROTEIN"/>
    <property type="match status" value="1"/>
</dbReference>